<evidence type="ECO:0000313" key="3">
    <source>
        <dbReference type="Proteomes" id="UP000034491"/>
    </source>
</evidence>
<sequence length="391" mass="43656">MNLRQRIVRIIELYQSWNTRISPDTAFFDSKAGIFHFSGSWRDIGKQLAQTSSEARHRNLFSQIIENLRSTQDNTLRKRANVLQKSIKKSFPQYSDLLCGWSKYLGLDEQEGVMLAVWPLLANPEINNLISCGAYALLDGKGRCTSLGGNLDLGPTVISAPALFSPNGGPQILAHFALGLPWPTIGVNQYGLAVMGASVNTLAVPPLFQQDEILPVYLLPFWILVHGYNTRQTMFLLEQNRLFEPLNGGANLLITDKDGELAQAEISSGSRQVSFIKSDAGIAVNHFLAQEMQPLNDTNSSNTRLLLKLSHERYDFARNLAPKTPEDLEVLLRSTQGTGAWCRYGKTPDIGWTSASYLIDFRKGVFKSWNGSVPSRPKCREIHLEDIFDRA</sequence>
<proteinExistence type="predicted"/>
<dbReference type="InterPro" id="IPR005079">
    <property type="entry name" value="Peptidase_C45_hydrolase"/>
</dbReference>
<gene>
    <name evidence="2" type="ORF">WH95_10125</name>
</gene>
<dbReference type="Pfam" id="PF03417">
    <property type="entry name" value="AAT"/>
    <property type="match status" value="1"/>
</dbReference>
<comment type="caution">
    <text evidence="2">The sequence shown here is derived from an EMBL/GenBank/DDBJ whole genome shotgun (WGS) entry which is preliminary data.</text>
</comment>
<feature type="domain" description="Peptidase C45 hydrolase" evidence="1">
    <location>
        <begin position="184"/>
        <end position="324"/>
    </location>
</feature>
<dbReference type="STRING" id="1549748.WH95_10125"/>
<dbReference type="Proteomes" id="UP000034491">
    <property type="component" value="Unassembled WGS sequence"/>
</dbReference>
<dbReference type="AlphaFoldDB" id="A0A0M2R570"/>
<accession>A0A0M2R570</accession>
<name>A0A0M2R570_9PROT</name>
<keyword evidence="3" id="KW-1185">Reference proteome</keyword>
<dbReference type="EMBL" id="LANI01000006">
    <property type="protein sequence ID" value="KKJ77012.1"/>
    <property type="molecule type" value="Genomic_DNA"/>
</dbReference>
<evidence type="ECO:0000259" key="1">
    <source>
        <dbReference type="Pfam" id="PF03417"/>
    </source>
</evidence>
<reference evidence="2 3" key="1">
    <citation type="submission" date="2015-03" db="EMBL/GenBank/DDBJ databases">
        <title>Genome sequence of Kiloniella sp. P1-1, isolated from the gut microflora of Pacific white shrimp, Penaeus vannamei.</title>
        <authorList>
            <person name="Shao Z."/>
            <person name="Wang L."/>
            <person name="Li X."/>
        </authorList>
    </citation>
    <scope>NUCLEOTIDE SEQUENCE [LARGE SCALE GENOMIC DNA]</scope>
    <source>
        <strain evidence="2 3">P1-1</strain>
    </source>
</reference>
<evidence type="ECO:0000313" key="2">
    <source>
        <dbReference type="EMBL" id="KKJ77012.1"/>
    </source>
</evidence>
<dbReference type="Gene3D" id="3.60.60.10">
    <property type="entry name" value="Penicillin V Acylase, Chain A"/>
    <property type="match status" value="1"/>
</dbReference>
<protein>
    <recommendedName>
        <fullName evidence="1">Peptidase C45 hydrolase domain-containing protein</fullName>
    </recommendedName>
</protein>
<organism evidence="2 3">
    <name type="scientific">Kiloniella litopenaei</name>
    <dbReference type="NCBI Taxonomy" id="1549748"/>
    <lineage>
        <taxon>Bacteria</taxon>
        <taxon>Pseudomonadati</taxon>
        <taxon>Pseudomonadota</taxon>
        <taxon>Alphaproteobacteria</taxon>
        <taxon>Rhodospirillales</taxon>
        <taxon>Kiloniellaceae</taxon>
        <taxon>Kiloniella</taxon>
    </lineage>
</organism>
<dbReference type="RefSeq" id="WP_046506449.1">
    <property type="nucleotide sequence ID" value="NZ_LANI01000006.1"/>
</dbReference>